<comment type="function">
    <text evidence="1">Allows the formation of correctly charged Asn-tRNA(Asn) or Gln-tRNA(Gln) through the transamidation of misacylated Asp-tRNA(Asn) or Glu-tRNA(Gln) in organisms which lack either or both of asparaginyl-tRNA or glutaminyl-tRNA synthetases. The reaction takes place in the presence of glutamine and ATP through an activated phospho-Asp-tRNA(Asn) or phospho-Glu-tRNA(Gln).</text>
</comment>
<dbReference type="Gene3D" id="1.10.20.60">
    <property type="entry name" value="Glu-tRNAGln amidotransferase C subunit, N-terminal domain"/>
    <property type="match status" value="1"/>
</dbReference>
<keyword evidence="2" id="KW-0808">Transferase</keyword>
<dbReference type="GO" id="GO:0005524">
    <property type="term" value="F:ATP binding"/>
    <property type="evidence" value="ECO:0007669"/>
    <property type="project" value="UniProtKB-KW"/>
</dbReference>
<dbReference type="PANTHER" id="PTHR15004:SF0">
    <property type="entry name" value="GLUTAMYL-TRNA(GLN) AMIDOTRANSFERASE SUBUNIT C, MITOCHONDRIAL"/>
    <property type="match status" value="1"/>
</dbReference>
<evidence type="ECO:0000313" key="2">
    <source>
        <dbReference type="EMBL" id="KKT34104.1"/>
    </source>
</evidence>
<proteinExistence type="inferred from homology"/>
<reference evidence="2 3" key="1">
    <citation type="journal article" date="2015" name="Nature">
        <title>rRNA introns, odd ribosomes, and small enigmatic genomes across a large radiation of phyla.</title>
        <authorList>
            <person name="Brown C.T."/>
            <person name="Hug L.A."/>
            <person name="Thomas B.C."/>
            <person name="Sharon I."/>
            <person name="Castelle C.J."/>
            <person name="Singh A."/>
            <person name="Wilkins M.J."/>
            <person name="Williams K.H."/>
            <person name="Banfield J.F."/>
        </authorList>
    </citation>
    <scope>NUCLEOTIDE SEQUENCE [LARGE SCALE GENOMIC DNA]</scope>
</reference>
<dbReference type="GO" id="GO:0070681">
    <property type="term" value="P:glutaminyl-tRNAGln biosynthesis via transamidation"/>
    <property type="evidence" value="ECO:0007669"/>
    <property type="project" value="TreeGrafter"/>
</dbReference>
<dbReference type="InterPro" id="IPR036113">
    <property type="entry name" value="Asp/Glu-ADT_sf_sub_c"/>
</dbReference>
<dbReference type="NCBIfam" id="TIGR00135">
    <property type="entry name" value="gatC"/>
    <property type="match status" value="1"/>
</dbReference>
<protein>
    <recommendedName>
        <fullName evidence="1">Aspartyl/glutamyl-tRNA(Asn/Gln) amidotransferase subunit C</fullName>
        <shortName evidence="1">Asp/Glu-ADT subunit C</shortName>
        <ecNumber evidence="1">6.3.5.-</ecNumber>
    </recommendedName>
</protein>
<keyword evidence="1" id="KW-0436">Ligase</keyword>
<accession>A0A0G1JFE8</accession>
<dbReference type="Pfam" id="PF02686">
    <property type="entry name" value="GatC"/>
    <property type="match status" value="1"/>
</dbReference>
<dbReference type="PANTHER" id="PTHR15004">
    <property type="entry name" value="GLUTAMYL-TRNA(GLN) AMIDOTRANSFERASE SUBUNIT C, MITOCHONDRIAL"/>
    <property type="match status" value="1"/>
</dbReference>
<dbReference type="GO" id="GO:0006450">
    <property type="term" value="P:regulation of translational fidelity"/>
    <property type="evidence" value="ECO:0007669"/>
    <property type="project" value="InterPro"/>
</dbReference>
<dbReference type="GO" id="GO:0050567">
    <property type="term" value="F:glutaminyl-tRNA synthase (glutamine-hydrolyzing) activity"/>
    <property type="evidence" value="ECO:0007669"/>
    <property type="project" value="UniProtKB-UniRule"/>
</dbReference>
<comment type="caution">
    <text evidence="2">The sequence shown here is derived from an EMBL/GenBank/DDBJ whole genome shotgun (WGS) entry which is preliminary data.</text>
</comment>
<evidence type="ECO:0000256" key="1">
    <source>
        <dbReference type="HAMAP-Rule" id="MF_00122"/>
    </source>
</evidence>
<sequence>MLTDNEVSHIAKLARLELNETEKEKFKKELSAILDYVETLNKADTSNVEPLMQVTGLVNSVREDESRGIEYKPEFLIGQAPESKNNLVKVKAILKK</sequence>
<comment type="subunit">
    <text evidence="1">Heterotrimer of A, B and C subunits.</text>
</comment>
<gene>
    <name evidence="1" type="primary">gatC</name>
    <name evidence="2" type="ORF">UW22_C0084G0007</name>
</gene>
<dbReference type="HAMAP" id="MF_00122">
    <property type="entry name" value="GatC"/>
    <property type="match status" value="1"/>
</dbReference>
<comment type="catalytic activity">
    <reaction evidence="1">
        <text>L-glutamyl-tRNA(Gln) + L-glutamine + ATP + H2O = L-glutaminyl-tRNA(Gln) + L-glutamate + ADP + phosphate + H(+)</text>
        <dbReference type="Rhea" id="RHEA:17521"/>
        <dbReference type="Rhea" id="RHEA-COMP:9681"/>
        <dbReference type="Rhea" id="RHEA-COMP:9684"/>
        <dbReference type="ChEBI" id="CHEBI:15377"/>
        <dbReference type="ChEBI" id="CHEBI:15378"/>
        <dbReference type="ChEBI" id="CHEBI:29985"/>
        <dbReference type="ChEBI" id="CHEBI:30616"/>
        <dbReference type="ChEBI" id="CHEBI:43474"/>
        <dbReference type="ChEBI" id="CHEBI:58359"/>
        <dbReference type="ChEBI" id="CHEBI:78520"/>
        <dbReference type="ChEBI" id="CHEBI:78521"/>
        <dbReference type="ChEBI" id="CHEBI:456216"/>
    </reaction>
</comment>
<keyword evidence="1" id="KW-0547">Nucleotide-binding</keyword>
<dbReference type="GO" id="GO:0016740">
    <property type="term" value="F:transferase activity"/>
    <property type="evidence" value="ECO:0007669"/>
    <property type="project" value="UniProtKB-KW"/>
</dbReference>
<dbReference type="AlphaFoldDB" id="A0A0G1JFE8"/>
<dbReference type="GO" id="GO:0050566">
    <property type="term" value="F:asparaginyl-tRNA synthase (glutamine-hydrolyzing) activity"/>
    <property type="evidence" value="ECO:0007669"/>
    <property type="project" value="RHEA"/>
</dbReference>
<evidence type="ECO:0000313" key="3">
    <source>
        <dbReference type="Proteomes" id="UP000034617"/>
    </source>
</evidence>
<keyword evidence="1" id="KW-0067">ATP-binding</keyword>
<comment type="similarity">
    <text evidence="1">Belongs to the GatC family.</text>
</comment>
<dbReference type="Proteomes" id="UP000034617">
    <property type="component" value="Unassembled WGS sequence"/>
</dbReference>
<comment type="catalytic activity">
    <reaction evidence="1">
        <text>L-aspartyl-tRNA(Asn) + L-glutamine + ATP + H2O = L-asparaginyl-tRNA(Asn) + L-glutamate + ADP + phosphate + 2 H(+)</text>
        <dbReference type="Rhea" id="RHEA:14513"/>
        <dbReference type="Rhea" id="RHEA-COMP:9674"/>
        <dbReference type="Rhea" id="RHEA-COMP:9677"/>
        <dbReference type="ChEBI" id="CHEBI:15377"/>
        <dbReference type="ChEBI" id="CHEBI:15378"/>
        <dbReference type="ChEBI" id="CHEBI:29985"/>
        <dbReference type="ChEBI" id="CHEBI:30616"/>
        <dbReference type="ChEBI" id="CHEBI:43474"/>
        <dbReference type="ChEBI" id="CHEBI:58359"/>
        <dbReference type="ChEBI" id="CHEBI:78515"/>
        <dbReference type="ChEBI" id="CHEBI:78516"/>
        <dbReference type="ChEBI" id="CHEBI:456216"/>
    </reaction>
</comment>
<dbReference type="EC" id="6.3.5.-" evidence="1"/>
<dbReference type="InterPro" id="IPR003837">
    <property type="entry name" value="GatC"/>
</dbReference>
<organism evidence="2 3">
    <name type="scientific">Candidatus Gottesmanbacteria bacterium GW2011_GWB1_44_11c</name>
    <dbReference type="NCBI Taxonomy" id="1618447"/>
    <lineage>
        <taxon>Bacteria</taxon>
        <taxon>Candidatus Gottesmaniibacteriota</taxon>
    </lineage>
</organism>
<dbReference type="EMBL" id="LCHM01000084">
    <property type="protein sequence ID" value="KKT34104.1"/>
    <property type="molecule type" value="Genomic_DNA"/>
</dbReference>
<keyword evidence="1" id="KW-0648">Protein biosynthesis</keyword>
<dbReference type="GO" id="GO:0006412">
    <property type="term" value="P:translation"/>
    <property type="evidence" value="ECO:0007669"/>
    <property type="project" value="UniProtKB-UniRule"/>
</dbReference>
<dbReference type="SUPFAM" id="SSF141000">
    <property type="entry name" value="Glu-tRNAGln amidotransferase C subunit"/>
    <property type="match status" value="1"/>
</dbReference>
<name>A0A0G1JFE8_9BACT</name>